<protein>
    <recommendedName>
        <fullName evidence="4">Mitochondrial F1F0 ATP synthase subunit Atp18</fullName>
    </recommendedName>
</protein>
<evidence type="ECO:0000313" key="3">
    <source>
        <dbReference type="Proteomes" id="UP001152607"/>
    </source>
</evidence>
<gene>
    <name evidence="2" type="ORF">PDIGIT_LOCUS7533</name>
</gene>
<dbReference type="EMBL" id="CAOQHR010000005">
    <property type="protein sequence ID" value="CAI6334473.1"/>
    <property type="molecule type" value="Genomic_DNA"/>
</dbReference>
<keyword evidence="1" id="KW-0472">Membrane</keyword>
<proteinExistence type="predicted"/>
<feature type="transmembrane region" description="Helical" evidence="1">
    <location>
        <begin position="20"/>
        <end position="39"/>
    </location>
</feature>
<dbReference type="OrthoDB" id="5520611at2759"/>
<sequence>MSLLGKKFNGAIARPMWPFYVSGLVVLYGVNSMANAMMLSDEHKNDPRNQLTRNKPAAH</sequence>
<organism evidence="2 3">
    <name type="scientific">Periconia digitata</name>
    <dbReference type="NCBI Taxonomy" id="1303443"/>
    <lineage>
        <taxon>Eukaryota</taxon>
        <taxon>Fungi</taxon>
        <taxon>Dikarya</taxon>
        <taxon>Ascomycota</taxon>
        <taxon>Pezizomycotina</taxon>
        <taxon>Dothideomycetes</taxon>
        <taxon>Pleosporomycetidae</taxon>
        <taxon>Pleosporales</taxon>
        <taxon>Massarineae</taxon>
        <taxon>Periconiaceae</taxon>
        <taxon>Periconia</taxon>
    </lineage>
</organism>
<dbReference type="PANTHER" id="PTHR28060">
    <property type="entry name" value="ATP SYNTHASE SUBUNIT J, MITOCHONDRIAL"/>
    <property type="match status" value="1"/>
</dbReference>
<keyword evidence="1" id="KW-0812">Transmembrane</keyword>
<keyword evidence="1" id="KW-1133">Transmembrane helix</keyword>
<dbReference type="PANTHER" id="PTHR28060:SF1">
    <property type="entry name" value="ATP SYNTHASE SUBUNIT J, MITOCHONDRIAL"/>
    <property type="match status" value="1"/>
</dbReference>
<comment type="caution">
    <text evidence="2">The sequence shown here is derived from an EMBL/GenBank/DDBJ whole genome shotgun (WGS) entry which is preliminary data.</text>
</comment>
<dbReference type="Proteomes" id="UP001152607">
    <property type="component" value="Unassembled WGS sequence"/>
</dbReference>
<dbReference type="InterPro" id="IPR006995">
    <property type="entry name" value="ATP_synth_F0_jsu"/>
</dbReference>
<keyword evidence="3" id="KW-1185">Reference proteome</keyword>
<reference evidence="2" key="1">
    <citation type="submission" date="2023-01" db="EMBL/GenBank/DDBJ databases">
        <authorList>
            <person name="Van Ghelder C."/>
            <person name="Rancurel C."/>
        </authorList>
    </citation>
    <scope>NUCLEOTIDE SEQUENCE</scope>
    <source>
        <strain evidence="2">CNCM I-4278</strain>
    </source>
</reference>
<accession>A0A9W4XK21</accession>
<evidence type="ECO:0000256" key="1">
    <source>
        <dbReference type="SAM" id="Phobius"/>
    </source>
</evidence>
<evidence type="ECO:0000313" key="2">
    <source>
        <dbReference type="EMBL" id="CAI6334473.1"/>
    </source>
</evidence>
<evidence type="ECO:0008006" key="4">
    <source>
        <dbReference type="Google" id="ProtNLM"/>
    </source>
</evidence>
<dbReference type="Pfam" id="PF04911">
    <property type="entry name" value="ATP-synt_J"/>
    <property type="match status" value="1"/>
</dbReference>
<dbReference type="GO" id="GO:0046933">
    <property type="term" value="F:proton-transporting ATP synthase activity, rotational mechanism"/>
    <property type="evidence" value="ECO:0007669"/>
    <property type="project" value="TreeGrafter"/>
</dbReference>
<name>A0A9W4XK21_9PLEO</name>
<dbReference type="AlphaFoldDB" id="A0A9W4XK21"/>
<dbReference type="GO" id="GO:0045259">
    <property type="term" value="C:proton-transporting ATP synthase complex"/>
    <property type="evidence" value="ECO:0007669"/>
    <property type="project" value="InterPro"/>
</dbReference>